<name>A0A5N7CLH6_PETAA</name>
<dbReference type="Pfam" id="PF19287">
    <property type="entry name" value="DUF5910"/>
    <property type="match status" value="1"/>
</dbReference>
<sequence>MLFSSAKLLAVALALTGCAVGSPVEVDLVKRGAHVPIGFRRVSEAQAREYAAAGNTLTLTRKVNGAQLGQAVYTSQTRDGWPANPQEWYCVIQADKAALDKTAKAWIPRADWFKKDKVIDAYIKQHKVDPAKTLRLSEIDGSQDHVLQMAIPPGLLGAKKGDRGPLDISVECVRPPTTLPAPRDPIDYAHWPGFVNHQ</sequence>
<gene>
    <name evidence="2" type="ORF">BDV23DRAFT_179077</name>
</gene>
<dbReference type="AlphaFoldDB" id="A0A5N7CLH6"/>
<evidence type="ECO:0000313" key="2">
    <source>
        <dbReference type="EMBL" id="KAE8395090.1"/>
    </source>
</evidence>
<dbReference type="InterPro" id="IPR045564">
    <property type="entry name" value="DUF5910"/>
</dbReference>
<reference evidence="2" key="1">
    <citation type="submission" date="2019-04" db="EMBL/GenBank/DDBJ databases">
        <title>Friends and foes A comparative genomics studyof 23 Aspergillus species from section Flavi.</title>
        <authorList>
            <consortium name="DOE Joint Genome Institute"/>
            <person name="Kjaerbolling I."/>
            <person name="Vesth T."/>
            <person name="Frisvad J.C."/>
            <person name="Nybo J.L."/>
            <person name="Theobald S."/>
            <person name="Kildgaard S."/>
            <person name="Isbrandt T."/>
            <person name="Kuo A."/>
            <person name="Sato A."/>
            <person name="Lyhne E.K."/>
            <person name="Kogle M.E."/>
            <person name="Wiebenga A."/>
            <person name="Kun R.S."/>
            <person name="Lubbers R.J."/>
            <person name="Makela M.R."/>
            <person name="Barry K."/>
            <person name="Chovatia M."/>
            <person name="Clum A."/>
            <person name="Daum C."/>
            <person name="Haridas S."/>
            <person name="He G."/>
            <person name="LaButti K."/>
            <person name="Lipzen A."/>
            <person name="Mondo S."/>
            <person name="Riley R."/>
            <person name="Salamov A."/>
            <person name="Simmons B.A."/>
            <person name="Magnuson J.K."/>
            <person name="Henrissat B."/>
            <person name="Mortensen U.H."/>
            <person name="Larsen T.O."/>
            <person name="Devries R.P."/>
            <person name="Grigoriev I.V."/>
            <person name="Machida M."/>
            <person name="Baker S.E."/>
            <person name="Andersen M.R."/>
        </authorList>
    </citation>
    <scope>NUCLEOTIDE SEQUENCE [LARGE SCALE GENOMIC DNA]</scope>
    <source>
        <strain evidence="2">IBT 14317</strain>
    </source>
</reference>
<keyword evidence="1" id="KW-0732">Signal</keyword>
<dbReference type="Proteomes" id="UP000326877">
    <property type="component" value="Unassembled WGS sequence"/>
</dbReference>
<organism evidence="2">
    <name type="scientific">Petromyces alliaceus</name>
    <name type="common">Aspergillus alliaceus</name>
    <dbReference type="NCBI Taxonomy" id="209559"/>
    <lineage>
        <taxon>Eukaryota</taxon>
        <taxon>Fungi</taxon>
        <taxon>Dikarya</taxon>
        <taxon>Ascomycota</taxon>
        <taxon>Pezizomycotina</taxon>
        <taxon>Eurotiomycetes</taxon>
        <taxon>Eurotiomycetidae</taxon>
        <taxon>Eurotiales</taxon>
        <taxon>Aspergillaceae</taxon>
        <taxon>Aspergillus</taxon>
        <taxon>Aspergillus subgen. Circumdati</taxon>
    </lineage>
</organism>
<feature type="chain" id="PRO_5025010602" evidence="1">
    <location>
        <begin position="22"/>
        <end position="198"/>
    </location>
</feature>
<protein>
    <submittedName>
        <fullName evidence="2">Uncharacterized protein</fullName>
    </submittedName>
</protein>
<dbReference type="EMBL" id="ML735220">
    <property type="protein sequence ID" value="KAE8395090.1"/>
    <property type="molecule type" value="Genomic_DNA"/>
</dbReference>
<feature type="signal peptide" evidence="1">
    <location>
        <begin position="1"/>
        <end position="21"/>
    </location>
</feature>
<evidence type="ECO:0000256" key="1">
    <source>
        <dbReference type="SAM" id="SignalP"/>
    </source>
</evidence>
<accession>A0A5N7CLH6</accession>
<proteinExistence type="predicted"/>
<dbReference type="PROSITE" id="PS51257">
    <property type="entry name" value="PROKAR_LIPOPROTEIN"/>
    <property type="match status" value="1"/>
</dbReference>
<dbReference type="OrthoDB" id="4540223at2759"/>